<dbReference type="EMBL" id="OBEH01000007">
    <property type="protein sequence ID" value="SNZ01886.1"/>
    <property type="molecule type" value="Genomic_DNA"/>
</dbReference>
<protein>
    <submittedName>
        <fullName evidence="2">Helix-turn-helix domain-containing protein</fullName>
    </submittedName>
</protein>
<feature type="domain" description="Helix-turn-helix" evidence="1">
    <location>
        <begin position="74"/>
        <end position="123"/>
    </location>
</feature>
<evidence type="ECO:0000313" key="2">
    <source>
        <dbReference type="EMBL" id="SNZ01886.1"/>
    </source>
</evidence>
<dbReference type="PANTHER" id="PTHR34585">
    <property type="match status" value="1"/>
</dbReference>
<gene>
    <name evidence="2" type="ORF">SAMN06265377_3737</name>
</gene>
<dbReference type="Proteomes" id="UP000219048">
    <property type="component" value="Unassembled WGS sequence"/>
</dbReference>
<dbReference type="AlphaFoldDB" id="A0A285N1J4"/>
<sequence length="129" mass="14772">MEFVPVSFLSFVARKSNYDKAAPKKTNHGGFVFKAKKMGATIITTEDLREFKMELLDDIKQLLQDQNGQANKKWLKSNEVRALLGISPGTLQNLRINGTLPYTKVGGVLYYEYHEIMQVLEKNKIHNRL</sequence>
<dbReference type="InterPro" id="IPR041657">
    <property type="entry name" value="HTH_17"/>
</dbReference>
<accession>A0A285N1J4</accession>
<dbReference type="PANTHER" id="PTHR34585:SF22">
    <property type="entry name" value="HELIX-TURN-HELIX DOMAIN-CONTAINING PROTEIN"/>
    <property type="match status" value="1"/>
</dbReference>
<name>A0A285N1J4_9FLAO</name>
<proteinExistence type="predicted"/>
<dbReference type="Pfam" id="PF12728">
    <property type="entry name" value="HTH_17"/>
    <property type="match status" value="1"/>
</dbReference>
<evidence type="ECO:0000313" key="3">
    <source>
        <dbReference type="Proteomes" id="UP000219048"/>
    </source>
</evidence>
<keyword evidence="3" id="KW-1185">Reference proteome</keyword>
<reference evidence="3" key="1">
    <citation type="submission" date="2017-09" db="EMBL/GenBank/DDBJ databases">
        <authorList>
            <person name="Varghese N."/>
            <person name="Submissions S."/>
        </authorList>
    </citation>
    <scope>NUCLEOTIDE SEQUENCE [LARGE SCALE GENOMIC DNA]</scope>
    <source>
        <strain evidence="3">DSM 25885</strain>
    </source>
</reference>
<dbReference type="SUPFAM" id="SSF46955">
    <property type="entry name" value="Putative DNA-binding domain"/>
    <property type="match status" value="1"/>
</dbReference>
<dbReference type="InterPro" id="IPR009061">
    <property type="entry name" value="DNA-bd_dom_put_sf"/>
</dbReference>
<evidence type="ECO:0000259" key="1">
    <source>
        <dbReference type="Pfam" id="PF12728"/>
    </source>
</evidence>
<organism evidence="2 3">
    <name type="scientific">Flagellimonas pacifica</name>
    <dbReference type="NCBI Taxonomy" id="1247520"/>
    <lineage>
        <taxon>Bacteria</taxon>
        <taxon>Pseudomonadati</taxon>
        <taxon>Bacteroidota</taxon>
        <taxon>Flavobacteriia</taxon>
        <taxon>Flavobacteriales</taxon>
        <taxon>Flavobacteriaceae</taxon>
        <taxon>Flagellimonas</taxon>
    </lineage>
</organism>